<keyword evidence="2 5" id="KW-0812">Transmembrane</keyword>
<dbReference type="KEGG" id="cvn:111130036"/>
<evidence type="ECO:0000256" key="1">
    <source>
        <dbReference type="ARBA" id="ARBA00004141"/>
    </source>
</evidence>
<feature type="transmembrane region" description="Helical" evidence="5">
    <location>
        <begin position="381"/>
        <end position="402"/>
    </location>
</feature>
<keyword evidence="4 5" id="KW-0472">Membrane</keyword>
<evidence type="ECO:0000313" key="9">
    <source>
        <dbReference type="RefSeq" id="XP_022332355.1"/>
    </source>
</evidence>
<feature type="transmembrane region" description="Helical" evidence="5">
    <location>
        <begin position="152"/>
        <end position="171"/>
    </location>
</feature>
<feature type="transmembrane region" description="Helical" evidence="5">
    <location>
        <begin position="177"/>
        <end position="200"/>
    </location>
</feature>
<evidence type="ECO:0000256" key="5">
    <source>
        <dbReference type="SAM" id="Phobius"/>
    </source>
</evidence>
<dbReference type="Proteomes" id="UP000694844">
    <property type="component" value="Chromosome 4"/>
</dbReference>
<dbReference type="Pfam" id="PF00083">
    <property type="entry name" value="Sugar_tr"/>
    <property type="match status" value="1"/>
</dbReference>
<feature type="transmembrane region" description="Helical" evidence="5">
    <location>
        <begin position="27"/>
        <end position="47"/>
    </location>
</feature>
<dbReference type="PROSITE" id="PS50850">
    <property type="entry name" value="MFS"/>
    <property type="match status" value="1"/>
</dbReference>
<organism evidence="7 8">
    <name type="scientific">Crassostrea virginica</name>
    <name type="common">Eastern oyster</name>
    <dbReference type="NCBI Taxonomy" id="6565"/>
    <lineage>
        <taxon>Eukaryota</taxon>
        <taxon>Metazoa</taxon>
        <taxon>Spiralia</taxon>
        <taxon>Lophotrochozoa</taxon>
        <taxon>Mollusca</taxon>
        <taxon>Bivalvia</taxon>
        <taxon>Autobranchia</taxon>
        <taxon>Pteriomorphia</taxon>
        <taxon>Ostreida</taxon>
        <taxon>Ostreoidea</taxon>
        <taxon>Ostreidae</taxon>
        <taxon>Crassostrea</taxon>
    </lineage>
</organism>
<dbReference type="OrthoDB" id="6100430at2759"/>
<dbReference type="InterPro" id="IPR020846">
    <property type="entry name" value="MFS_dom"/>
</dbReference>
<comment type="subcellular location">
    <subcellularLocation>
        <location evidence="1">Membrane</location>
        <topology evidence="1">Multi-pass membrane protein</topology>
    </subcellularLocation>
</comment>
<gene>
    <name evidence="8 9" type="primary">LOC111130036</name>
</gene>
<evidence type="ECO:0000313" key="7">
    <source>
        <dbReference type="Proteomes" id="UP000694844"/>
    </source>
</evidence>
<dbReference type="InterPro" id="IPR005828">
    <property type="entry name" value="MFS_sugar_transport-like"/>
</dbReference>
<feature type="transmembrane region" description="Helical" evidence="5">
    <location>
        <begin position="411"/>
        <end position="431"/>
    </location>
</feature>
<feature type="transmembrane region" description="Helical" evidence="5">
    <location>
        <begin position="500"/>
        <end position="521"/>
    </location>
</feature>
<evidence type="ECO:0000256" key="4">
    <source>
        <dbReference type="ARBA" id="ARBA00023136"/>
    </source>
</evidence>
<proteinExistence type="predicted"/>
<sequence>MEQNLDVDEIWRSLRPWGLYQIRQMSFMWAAMLPCSMHLLAVVFIGYRPEFQCADILPDRFNPVNESYPFITYDECSVTLSYNSTNSSETITSCPNGYKYDAHDDISFVTQWGLVCDESAKVDISQSLMLLGQGMGGFLCTGLSDKFGRKTVHIGSHVTIFVLCLITSFIPSYVGFAILRFFTGMAIEGLLLSSVTMYVETLPMEWRFCAEVIGLVVWTTGIVMLTPFAYLMRNLSWRYLQLLLSLMSVYSLVEYWLFDESLRWLMANGRLDDAEKVVRKAAKMNKLSFDSVISKVKAKMEELESLKGGKSVTEMVSINPDIAIVTYNPQNTEVKKYSMTDILRDRLILINSVIIWFLWVTNSLTYYGLNLISSTLYGDRFLNFFFLGAIEYVSALTEFLLLNRIGRKKTLFFLMGLSGISLLSATMISTFRGDSSALGYLATFLVLVGKYGITGAFSSVFLYTSELYPTNLRNSGYGYASVFARVGGVLAPFSSTFHSYVSWGPGVVFSIMCFLSTIMICHLPETRDHELPTTIEELKMWYKTHSGVHMSGKKSENAIVKT</sequence>
<keyword evidence="3 5" id="KW-1133">Transmembrane helix</keyword>
<protein>
    <submittedName>
        <fullName evidence="8 9">Organic cation transporter protein-like</fullName>
    </submittedName>
</protein>
<name>A0A8B8DXY6_CRAVI</name>
<dbReference type="SUPFAM" id="SSF103473">
    <property type="entry name" value="MFS general substrate transporter"/>
    <property type="match status" value="1"/>
</dbReference>
<dbReference type="PANTHER" id="PTHR24064">
    <property type="entry name" value="SOLUTE CARRIER FAMILY 22 MEMBER"/>
    <property type="match status" value="1"/>
</dbReference>
<feature type="transmembrane region" description="Helical" evidence="5">
    <location>
        <begin position="476"/>
        <end position="494"/>
    </location>
</feature>
<evidence type="ECO:0000256" key="3">
    <source>
        <dbReference type="ARBA" id="ARBA00022989"/>
    </source>
</evidence>
<feature type="transmembrane region" description="Helical" evidence="5">
    <location>
        <begin position="238"/>
        <end position="258"/>
    </location>
</feature>
<evidence type="ECO:0000256" key="2">
    <source>
        <dbReference type="ARBA" id="ARBA00022692"/>
    </source>
</evidence>
<accession>A0A8B8DXY6</accession>
<feature type="domain" description="Major facilitator superfamily (MFS) profile" evidence="6">
    <location>
        <begin position="39"/>
        <end position="528"/>
    </location>
</feature>
<dbReference type="GeneID" id="111130036"/>
<evidence type="ECO:0000313" key="8">
    <source>
        <dbReference type="RefSeq" id="XP_022332354.1"/>
    </source>
</evidence>
<keyword evidence="7" id="KW-1185">Reference proteome</keyword>
<evidence type="ECO:0000259" key="6">
    <source>
        <dbReference type="PROSITE" id="PS50850"/>
    </source>
</evidence>
<reference evidence="8 9" key="1">
    <citation type="submission" date="2025-04" db="UniProtKB">
        <authorList>
            <consortium name="RefSeq"/>
        </authorList>
    </citation>
    <scope>IDENTIFICATION</scope>
    <source>
        <tissue evidence="8 9">Whole sample</tissue>
    </source>
</reference>
<feature type="transmembrane region" description="Helical" evidence="5">
    <location>
        <begin position="212"/>
        <end position="232"/>
    </location>
</feature>
<dbReference type="GO" id="GO:0016020">
    <property type="term" value="C:membrane"/>
    <property type="evidence" value="ECO:0007669"/>
    <property type="project" value="UniProtKB-SubCell"/>
</dbReference>
<dbReference type="AlphaFoldDB" id="A0A8B8DXY6"/>
<dbReference type="GO" id="GO:0022857">
    <property type="term" value="F:transmembrane transporter activity"/>
    <property type="evidence" value="ECO:0007669"/>
    <property type="project" value="InterPro"/>
</dbReference>
<dbReference type="Gene3D" id="1.20.1250.20">
    <property type="entry name" value="MFS general substrate transporter like domains"/>
    <property type="match status" value="1"/>
</dbReference>
<dbReference type="InterPro" id="IPR036259">
    <property type="entry name" value="MFS_trans_sf"/>
</dbReference>
<feature type="transmembrane region" description="Helical" evidence="5">
    <location>
        <begin position="347"/>
        <end position="369"/>
    </location>
</feature>
<dbReference type="RefSeq" id="XP_022332354.1">
    <property type="nucleotide sequence ID" value="XM_022476646.1"/>
</dbReference>
<feature type="transmembrane region" description="Helical" evidence="5">
    <location>
        <begin position="437"/>
        <end position="464"/>
    </location>
</feature>
<dbReference type="RefSeq" id="XP_022332355.1">
    <property type="nucleotide sequence ID" value="XM_022476647.1"/>
</dbReference>